<gene>
    <name evidence="5" type="primary">LOC108567122</name>
</gene>
<proteinExistence type="predicted"/>
<dbReference type="PANTHER" id="PTHR11161:SF4">
    <property type="entry name" value="DROP DEAD"/>
    <property type="match status" value="1"/>
</dbReference>
<feature type="transmembrane region" description="Helical" evidence="1">
    <location>
        <begin position="382"/>
        <end position="402"/>
    </location>
</feature>
<keyword evidence="1" id="KW-1133">Transmembrane helix</keyword>
<feature type="chain" id="PRO_5046765846" evidence="2">
    <location>
        <begin position="25"/>
        <end position="743"/>
    </location>
</feature>
<evidence type="ECO:0000259" key="3">
    <source>
        <dbReference type="SMART" id="SM00703"/>
    </source>
</evidence>
<feature type="signal peptide" evidence="2">
    <location>
        <begin position="1"/>
        <end position="24"/>
    </location>
</feature>
<dbReference type="Proteomes" id="UP000695000">
    <property type="component" value="Unplaced"/>
</dbReference>
<feature type="transmembrane region" description="Helical" evidence="1">
    <location>
        <begin position="422"/>
        <end position="442"/>
    </location>
</feature>
<evidence type="ECO:0000256" key="1">
    <source>
        <dbReference type="SAM" id="Phobius"/>
    </source>
</evidence>
<feature type="transmembrane region" description="Helical" evidence="1">
    <location>
        <begin position="701"/>
        <end position="722"/>
    </location>
</feature>
<reference evidence="5" key="1">
    <citation type="submission" date="2025-08" db="UniProtKB">
        <authorList>
            <consortium name="RefSeq"/>
        </authorList>
    </citation>
    <scope>IDENTIFICATION</scope>
    <source>
        <tissue evidence="5">Whole Larva</tissue>
    </source>
</reference>
<feature type="transmembrane region" description="Helical" evidence="1">
    <location>
        <begin position="512"/>
        <end position="529"/>
    </location>
</feature>
<feature type="transmembrane region" description="Helical" evidence="1">
    <location>
        <begin position="341"/>
        <end position="362"/>
    </location>
</feature>
<dbReference type="InterPro" id="IPR002656">
    <property type="entry name" value="Acyl_transf_3_dom"/>
</dbReference>
<dbReference type="Pfam" id="PF20146">
    <property type="entry name" value="NRF"/>
    <property type="match status" value="1"/>
</dbReference>
<evidence type="ECO:0000256" key="2">
    <source>
        <dbReference type="SAM" id="SignalP"/>
    </source>
</evidence>
<keyword evidence="1" id="KW-0812">Transmembrane</keyword>
<feature type="transmembrane region" description="Helical" evidence="1">
    <location>
        <begin position="591"/>
        <end position="617"/>
    </location>
</feature>
<protein>
    <submittedName>
        <fullName evidence="5">Nose resistant to fluoxetine protein 6-like</fullName>
    </submittedName>
</protein>
<sequence>MAMRFVFLISCVLLVGVTVEQTLTLSVNESRPLFSFYPMNILTNGTVVDKVNSFADLEQDLELGNQMKGKLCAKNYTSCMQNDPDYEASLSKVTGRLFANSPPFDLSTLDGVGEECRKDSRRFLDALRTFQMWALQMYDASAKVPSGFLSGNINQLGDFDLCMSSRSMEDRPIYGKYCLPSLQVETPHNAYLSAIHNRLYAHQVLKSKFEDPGHRVPKFSSVNWALCVPHTCTTRDVDIGFRNVVQQIFAGTDFEYKTEMDPQMCSSAKPETNVNYGFIYGTAFFVSVFLVAAAAGLYDYLNGDKPKNDWIMAFSLRRNLQSMLSIEKQANDLEAVHGIRFINALMLIFSHKSMALLFLPYTNRTAMSEIIGQPWTVIGRAASLYTDPFIMLSGTLTAYSLFGRLQKNIRINILEEYASRLFRIVPTLGALILFCTFVLPFIGSGPMWNLVITHHSHICKKNWWRNLMFIHNYFGFKDMCLTHTHHVGIDTQLFFTSPFMVLVLWKWPKKGAFTLATIALISTIMRYYVTYSMKLSNYIHFGTSIEQLFNTADYMYILPPHRLTVYIMGIFLGYLLRNCKNIILKPIQLQFGNVLAIISFVTSFIGPAFMGSINYIYDPVHAAWYASFAPILWCFSFAWIIFTHQNGYKSFISEMFAFRYFKLWTKISYTVYLTQFPIFFYNVGTLRHSEYYQFIPKNLNILELICIFGLSSLLTLLFETPFQNIKNIIFRKKRAPETAKKLS</sequence>
<evidence type="ECO:0000313" key="4">
    <source>
        <dbReference type="Proteomes" id="UP000695000"/>
    </source>
</evidence>
<accession>A0ABM1N7T4</accession>
<dbReference type="InterPro" id="IPR006621">
    <property type="entry name" value="Nose-resist-to-fluoxetine_N"/>
</dbReference>
<dbReference type="PANTHER" id="PTHR11161">
    <property type="entry name" value="O-ACYLTRANSFERASE"/>
    <property type="match status" value="1"/>
</dbReference>
<keyword evidence="2" id="KW-0732">Signal</keyword>
<dbReference type="GeneID" id="108567122"/>
<feature type="domain" description="Nose resistant-to-fluoxetine protein N-terminal" evidence="3">
    <location>
        <begin position="113"/>
        <end position="267"/>
    </location>
</feature>
<dbReference type="Pfam" id="PF01757">
    <property type="entry name" value="Acyl_transf_3"/>
    <property type="match status" value="1"/>
</dbReference>
<feature type="transmembrane region" description="Helical" evidence="1">
    <location>
        <begin position="663"/>
        <end position="681"/>
    </location>
</feature>
<name>A0ABM1N7T4_NICVS</name>
<feature type="transmembrane region" description="Helical" evidence="1">
    <location>
        <begin position="487"/>
        <end position="505"/>
    </location>
</feature>
<feature type="transmembrane region" description="Helical" evidence="1">
    <location>
        <begin position="623"/>
        <end position="642"/>
    </location>
</feature>
<keyword evidence="1" id="KW-0472">Membrane</keyword>
<dbReference type="SMART" id="SM00703">
    <property type="entry name" value="NRF"/>
    <property type="match status" value="1"/>
</dbReference>
<dbReference type="InterPro" id="IPR052728">
    <property type="entry name" value="O2_lipid_transport_reg"/>
</dbReference>
<evidence type="ECO:0000313" key="5">
    <source>
        <dbReference type="RefSeq" id="XP_017782884.1"/>
    </source>
</evidence>
<dbReference type="RefSeq" id="XP_017782884.1">
    <property type="nucleotide sequence ID" value="XM_017927395.1"/>
</dbReference>
<feature type="transmembrane region" description="Helical" evidence="1">
    <location>
        <begin position="277"/>
        <end position="298"/>
    </location>
</feature>
<organism evidence="4 5">
    <name type="scientific">Nicrophorus vespilloides</name>
    <name type="common">Boreal carrion beetle</name>
    <dbReference type="NCBI Taxonomy" id="110193"/>
    <lineage>
        <taxon>Eukaryota</taxon>
        <taxon>Metazoa</taxon>
        <taxon>Ecdysozoa</taxon>
        <taxon>Arthropoda</taxon>
        <taxon>Hexapoda</taxon>
        <taxon>Insecta</taxon>
        <taxon>Pterygota</taxon>
        <taxon>Neoptera</taxon>
        <taxon>Endopterygota</taxon>
        <taxon>Coleoptera</taxon>
        <taxon>Polyphaga</taxon>
        <taxon>Staphyliniformia</taxon>
        <taxon>Silphidae</taxon>
        <taxon>Nicrophorinae</taxon>
        <taxon>Nicrophorus</taxon>
    </lineage>
</organism>
<feature type="transmembrane region" description="Helical" evidence="1">
    <location>
        <begin position="563"/>
        <end position="579"/>
    </location>
</feature>
<keyword evidence="4" id="KW-1185">Reference proteome</keyword>